<feature type="binding site" evidence="4">
    <location>
        <position position="117"/>
    </location>
    <ligand>
        <name>pyridoxal 5'-phosphate</name>
        <dbReference type="ChEBI" id="CHEBI:597326"/>
    </ligand>
</feature>
<dbReference type="PANTHER" id="PTHR14084:SF0">
    <property type="entry name" value="KYNURENINASE"/>
    <property type="match status" value="1"/>
</dbReference>
<dbReference type="GO" id="GO:0034354">
    <property type="term" value="P:'de novo' NAD+ biosynthetic process from L-tryptophan"/>
    <property type="evidence" value="ECO:0007669"/>
    <property type="project" value="UniProtKB-UniRule"/>
</dbReference>
<dbReference type="NCBIfam" id="TIGR01814">
    <property type="entry name" value="kynureninase"/>
    <property type="match status" value="1"/>
</dbReference>
<dbReference type="InterPro" id="IPR015424">
    <property type="entry name" value="PyrdxlP-dep_Trfase"/>
</dbReference>
<feature type="binding site" evidence="4">
    <location>
        <position position="230"/>
    </location>
    <ligand>
        <name>pyridoxal 5'-phosphate</name>
        <dbReference type="ChEBI" id="CHEBI:597326"/>
    </ligand>
</feature>
<comment type="pathway">
    <text evidence="4 5">Cofactor biosynthesis; NAD(+) biosynthesis; quinolinate from L-kynurenine: step 2/3.</text>
</comment>
<comment type="catalytic activity">
    <reaction evidence="5">
        <text>3-hydroxy-L-kynurenine + H2O = 3-hydroxyanthranilate + L-alanine + H(+)</text>
        <dbReference type="Rhea" id="RHEA:25143"/>
        <dbReference type="ChEBI" id="CHEBI:15377"/>
        <dbReference type="ChEBI" id="CHEBI:15378"/>
        <dbReference type="ChEBI" id="CHEBI:36559"/>
        <dbReference type="ChEBI" id="CHEBI:57972"/>
        <dbReference type="ChEBI" id="CHEBI:58125"/>
        <dbReference type="EC" id="3.7.1.3"/>
    </reaction>
</comment>
<dbReference type="GO" id="GO:0019805">
    <property type="term" value="P:quinolinate biosynthetic process"/>
    <property type="evidence" value="ECO:0007669"/>
    <property type="project" value="UniProtKB-UniRule"/>
</dbReference>
<dbReference type="Gene3D" id="3.40.640.10">
    <property type="entry name" value="Type I PLP-dependent aspartate aminotransferase-like (Major domain)"/>
    <property type="match status" value="1"/>
</dbReference>
<feature type="binding site" evidence="4">
    <location>
        <begin position="145"/>
        <end position="148"/>
    </location>
    <ligand>
        <name>pyridoxal 5'-phosphate</name>
        <dbReference type="ChEBI" id="CHEBI:597326"/>
    </ligand>
</feature>
<keyword evidence="4 5" id="KW-0963">Cytoplasm</keyword>
<dbReference type="Pfam" id="PF22580">
    <property type="entry name" value="KYNU_C"/>
    <property type="match status" value="1"/>
</dbReference>
<feature type="modified residue" description="N6-(pyridoxal phosphate)lysine" evidence="4">
    <location>
        <position position="256"/>
    </location>
</feature>
<comment type="subcellular location">
    <subcellularLocation>
        <location evidence="4 5">Cytoplasm</location>
    </subcellularLocation>
</comment>
<feature type="binding site" evidence="4">
    <location>
        <position position="233"/>
    </location>
    <ligand>
        <name>pyridoxal 5'-phosphate</name>
        <dbReference type="ChEBI" id="CHEBI:597326"/>
    </ligand>
</feature>
<dbReference type="FunFam" id="3.40.640.10:FF:000031">
    <property type="entry name" value="Kynureninase"/>
    <property type="match status" value="1"/>
</dbReference>
<evidence type="ECO:0000313" key="6">
    <source>
        <dbReference type="EMBL" id="KAK6341759.1"/>
    </source>
</evidence>
<evidence type="ECO:0000256" key="2">
    <source>
        <dbReference type="ARBA" id="ARBA00022801"/>
    </source>
</evidence>
<dbReference type="Proteomes" id="UP001373714">
    <property type="component" value="Unassembled WGS sequence"/>
</dbReference>
<dbReference type="InterPro" id="IPR010111">
    <property type="entry name" value="Kynureninase"/>
</dbReference>
<comment type="subunit">
    <text evidence="4 5">Homodimer.</text>
</comment>
<evidence type="ECO:0000256" key="3">
    <source>
        <dbReference type="ARBA" id="ARBA00022898"/>
    </source>
</evidence>
<feature type="binding site" evidence="4">
    <location>
        <position position="283"/>
    </location>
    <ligand>
        <name>pyridoxal 5'-phosphate</name>
        <dbReference type="ChEBI" id="CHEBI:597326"/>
    </ligand>
</feature>
<dbReference type="SUPFAM" id="SSF53383">
    <property type="entry name" value="PLP-dependent transferases"/>
    <property type="match status" value="1"/>
</dbReference>
<dbReference type="AlphaFoldDB" id="A0AAV9UKR6"/>
<dbReference type="InterPro" id="IPR015421">
    <property type="entry name" value="PyrdxlP-dep_Trfase_major"/>
</dbReference>
<dbReference type="GO" id="GO:0005737">
    <property type="term" value="C:cytoplasm"/>
    <property type="evidence" value="ECO:0007669"/>
    <property type="project" value="UniProtKB-SubCell"/>
</dbReference>
<comment type="caution">
    <text evidence="6">The sequence shown here is derived from an EMBL/GenBank/DDBJ whole genome shotgun (WGS) entry which is preliminary data.</text>
</comment>
<feature type="binding site" evidence="4">
    <location>
        <position position="255"/>
    </location>
    <ligand>
        <name>pyridoxal 5'-phosphate</name>
        <dbReference type="ChEBI" id="CHEBI:597326"/>
    </ligand>
</feature>
<comment type="caution">
    <text evidence="4">Lacks conserved residue(s) required for the propagation of feature annotation.</text>
</comment>
<accession>A0AAV9UKR6</accession>
<dbReference type="GO" id="GO:0030429">
    <property type="term" value="F:kynureninase activity"/>
    <property type="evidence" value="ECO:0007669"/>
    <property type="project" value="UniProtKB-UniRule"/>
</dbReference>
<dbReference type="GO" id="GO:0097053">
    <property type="term" value="P:L-kynurenine catabolic process"/>
    <property type="evidence" value="ECO:0007669"/>
    <property type="project" value="UniProtKB-UniRule"/>
</dbReference>
<organism evidence="6 7">
    <name type="scientific">Orbilia blumenaviensis</name>
    <dbReference type="NCBI Taxonomy" id="1796055"/>
    <lineage>
        <taxon>Eukaryota</taxon>
        <taxon>Fungi</taxon>
        <taxon>Dikarya</taxon>
        <taxon>Ascomycota</taxon>
        <taxon>Pezizomycotina</taxon>
        <taxon>Orbiliomycetes</taxon>
        <taxon>Orbiliales</taxon>
        <taxon>Orbiliaceae</taxon>
        <taxon>Orbilia</taxon>
    </lineage>
</organism>
<evidence type="ECO:0000256" key="4">
    <source>
        <dbReference type="HAMAP-Rule" id="MF_03017"/>
    </source>
</evidence>
<dbReference type="GO" id="GO:0019441">
    <property type="term" value="P:L-tryptophan catabolic process to kynurenine"/>
    <property type="evidence" value="ECO:0007669"/>
    <property type="project" value="TreeGrafter"/>
</dbReference>
<comment type="cofactor">
    <cofactor evidence="4 5">
        <name>pyridoxal 5'-phosphate</name>
        <dbReference type="ChEBI" id="CHEBI:597326"/>
    </cofactor>
</comment>
<proteinExistence type="inferred from homology"/>
<comment type="function">
    <text evidence="4 5">Catalyzes the cleavage of L-kynurenine (L-Kyn) and L-3-hydroxykynurenine (L-3OHKyn) into anthranilic acid (AA) and 3-hydroxyanthranilic acid (3-OHAA), respectively.</text>
</comment>
<evidence type="ECO:0000256" key="1">
    <source>
        <dbReference type="ARBA" id="ARBA00022642"/>
    </source>
</evidence>
<sequence length="441" mass="48967">MSGLALSGAENASQLDARDQLRHLRDEFHIPKPPSLQASEASERRSIYLCGNSLGLQPKGTRALLSEELDVWAEQGVYGHHLHPNSRPWIDIDQCVSEETAKIVGAKRPEVAVMGTLTSNLHFLMAAFYRPTELKYKIIIEDKAFPSDYYAIESQVSWHGLDPADAIISISPRQGEYTLDTDDIIKTIQENGESVAMILLPGVQYYTGQLFEMEKITKCAKGHDIIVGWDLAHAVGNVELSLHDWQVDFAVWCSYKYLNSGPGGIAGIFVHESRSKQARLTGWWGHDRASRFKMENNFIAIPGAAGFQHSNPSVMATVCLLGSLRVFAKTTMKALREKSICLTGYLEELLLADRETAKYYKIITPGNPSERGAQLSLLFEGGIMDAVFRKLEIAGIIADKREPDVIRVAPAPLYNSYEDVFMFSRKLQEAIAEVSSAVTVS</sequence>
<comment type="pathway">
    <text evidence="4 5">Amino-acid degradation; L-kynurenine degradation; L-alanine and anthranilate from L-kynurenine: step 1/1.</text>
</comment>
<evidence type="ECO:0000313" key="7">
    <source>
        <dbReference type="Proteomes" id="UP001373714"/>
    </source>
</evidence>
<comment type="similarity">
    <text evidence="4 5">Belongs to the kynureninase family.</text>
</comment>
<dbReference type="HAMAP" id="MF_01970">
    <property type="entry name" value="Kynureninase"/>
    <property type="match status" value="1"/>
</dbReference>
<dbReference type="EC" id="3.7.1.3" evidence="4 5"/>
<keyword evidence="1 4" id="KW-0662">Pyridine nucleotide biosynthesis</keyword>
<feature type="binding site" evidence="4">
    <location>
        <position position="311"/>
    </location>
    <ligand>
        <name>pyridoxal 5'-phosphate</name>
        <dbReference type="ChEBI" id="CHEBI:597326"/>
    </ligand>
</feature>
<dbReference type="GO" id="GO:0043420">
    <property type="term" value="P:anthranilate metabolic process"/>
    <property type="evidence" value="ECO:0007669"/>
    <property type="project" value="UniProtKB-UniRule"/>
</dbReference>
<dbReference type="InterPro" id="IPR015422">
    <property type="entry name" value="PyrdxlP-dep_Trfase_small"/>
</dbReference>
<evidence type="ECO:0000256" key="5">
    <source>
        <dbReference type="PIRNR" id="PIRNR038800"/>
    </source>
</evidence>
<gene>
    <name evidence="4 6" type="primary">BNA5</name>
    <name evidence="6" type="ORF">TWF730_001255</name>
</gene>
<keyword evidence="2 4" id="KW-0378">Hydrolase</keyword>
<keyword evidence="3 4" id="KW-0663">Pyridoxal phosphate</keyword>
<name>A0AAV9UKR6_9PEZI</name>
<dbReference type="PIRSF" id="PIRSF038800">
    <property type="entry name" value="KYNU"/>
    <property type="match status" value="1"/>
</dbReference>
<dbReference type="PANTHER" id="PTHR14084">
    <property type="entry name" value="KYNURENINASE"/>
    <property type="match status" value="1"/>
</dbReference>
<keyword evidence="7" id="KW-1185">Reference proteome</keyword>
<feature type="binding site" evidence="4">
    <location>
        <position position="118"/>
    </location>
    <ligand>
        <name>pyridoxal 5'-phosphate</name>
        <dbReference type="ChEBI" id="CHEBI:597326"/>
    </ligand>
</feature>
<protein>
    <recommendedName>
        <fullName evidence="4 5">Kynureninase</fullName>
        <ecNumber evidence="4 5">3.7.1.3</ecNumber>
    </recommendedName>
    <alternativeName>
        <fullName evidence="4">Biosynthesis of nicotinic acid protein 5</fullName>
    </alternativeName>
    <alternativeName>
        <fullName evidence="4">L-kynurenine hydrolase</fullName>
    </alternativeName>
</protein>
<comment type="catalytic activity">
    <reaction evidence="4 5">
        <text>L-kynurenine + H2O = anthranilate + L-alanine + H(+)</text>
        <dbReference type="Rhea" id="RHEA:16813"/>
        <dbReference type="ChEBI" id="CHEBI:15377"/>
        <dbReference type="ChEBI" id="CHEBI:15378"/>
        <dbReference type="ChEBI" id="CHEBI:16567"/>
        <dbReference type="ChEBI" id="CHEBI:57959"/>
        <dbReference type="ChEBI" id="CHEBI:57972"/>
        <dbReference type="EC" id="3.7.1.3"/>
    </reaction>
</comment>
<dbReference type="GO" id="GO:0030170">
    <property type="term" value="F:pyridoxal phosphate binding"/>
    <property type="evidence" value="ECO:0007669"/>
    <property type="project" value="UniProtKB-UniRule"/>
</dbReference>
<dbReference type="EMBL" id="JAVHNS010000010">
    <property type="protein sequence ID" value="KAK6341759.1"/>
    <property type="molecule type" value="Genomic_DNA"/>
</dbReference>
<reference evidence="6 7" key="1">
    <citation type="submission" date="2019-10" db="EMBL/GenBank/DDBJ databases">
        <authorList>
            <person name="Palmer J.M."/>
        </authorList>
    </citation>
    <scope>NUCLEOTIDE SEQUENCE [LARGE SCALE GENOMIC DNA]</scope>
    <source>
        <strain evidence="6 7">TWF730</strain>
    </source>
</reference>
<dbReference type="Gene3D" id="3.90.1150.10">
    <property type="entry name" value="Aspartate Aminotransferase, domain 1"/>
    <property type="match status" value="1"/>
</dbReference>